<dbReference type="UniPathway" id="UPA00908">
    <property type="reaction ID" value="UER00884"/>
</dbReference>
<dbReference type="PROSITE" id="PS51831">
    <property type="entry name" value="HD"/>
    <property type="match status" value="1"/>
</dbReference>
<evidence type="ECO:0000259" key="6">
    <source>
        <dbReference type="PROSITE" id="PS51831"/>
    </source>
</evidence>
<protein>
    <recommendedName>
        <fullName evidence="2">GTP diphosphokinase</fullName>
        <ecNumber evidence="2">2.7.6.5</ecNumber>
    </recommendedName>
</protein>
<dbReference type="Pfam" id="PF13328">
    <property type="entry name" value="HD_4"/>
    <property type="match status" value="1"/>
</dbReference>
<dbReference type="CDD" id="cd05399">
    <property type="entry name" value="NT_Rel-Spo_like"/>
    <property type="match status" value="1"/>
</dbReference>
<dbReference type="GO" id="GO:0008728">
    <property type="term" value="F:GTP diphosphokinase activity"/>
    <property type="evidence" value="ECO:0007669"/>
    <property type="project" value="UniProtKB-EC"/>
</dbReference>
<feature type="domain" description="ACT" evidence="5">
    <location>
        <begin position="702"/>
        <end position="776"/>
    </location>
</feature>
<evidence type="ECO:0000313" key="9">
    <source>
        <dbReference type="EMBL" id="CUQ03222.1"/>
    </source>
</evidence>
<dbReference type="EMBL" id="WWVF01000003">
    <property type="protein sequence ID" value="MZS87945.1"/>
    <property type="molecule type" value="Genomic_DNA"/>
</dbReference>
<evidence type="ECO:0000256" key="4">
    <source>
        <dbReference type="RuleBase" id="RU003847"/>
    </source>
</evidence>
<dbReference type="NCBIfam" id="TIGR00691">
    <property type="entry name" value="spoT_relA"/>
    <property type="match status" value="1"/>
</dbReference>
<dbReference type="InterPro" id="IPR002912">
    <property type="entry name" value="ACT_dom"/>
</dbReference>
<dbReference type="GeneID" id="75079395"/>
<dbReference type="InterPro" id="IPR006674">
    <property type="entry name" value="HD_domain"/>
</dbReference>
<reference evidence="12 13" key="1">
    <citation type="submission" date="2015-09" db="EMBL/GenBank/DDBJ databases">
        <authorList>
            <consortium name="Pathogen Informatics"/>
        </authorList>
    </citation>
    <scope>NUCLEOTIDE SEQUENCE [LARGE SCALE GENOMIC DNA]</scope>
    <source>
        <strain evidence="8 12">2789STDY5834863</strain>
        <strain evidence="9 13">2789STDY5834911</strain>
    </source>
</reference>
<dbReference type="GO" id="GO:0016301">
    <property type="term" value="F:kinase activity"/>
    <property type="evidence" value="ECO:0007669"/>
    <property type="project" value="UniProtKB-KW"/>
</dbReference>
<dbReference type="EMBL" id="CZAW01000060">
    <property type="protein sequence ID" value="CUQ03222.1"/>
    <property type="molecule type" value="Genomic_DNA"/>
</dbReference>
<reference evidence="14 15" key="2">
    <citation type="journal article" date="2019" name="Nat. Med.">
        <title>A library of human gut bacterial isolates paired with longitudinal multiomics data enables mechanistic microbiome research.</title>
        <authorList>
            <person name="Poyet M."/>
            <person name="Groussin M."/>
            <person name="Gibbons S.M."/>
            <person name="Avila-Pacheco J."/>
            <person name="Jiang X."/>
            <person name="Kearney S.M."/>
            <person name="Perrotta A.R."/>
            <person name="Berdy B."/>
            <person name="Zhao S."/>
            <person name="Lieberman T.D."/>
            <person name="Swanson P.K."/>
            <person name="Smith M."/>
            <person name="Roesemann S."/>
            <person name="Alexander J.E."/>
            <person name="Rich S.A."/>
            <person name="Livny J."/>
            <person name="Vlamakis H."/>
            <person name="Clish C."/>
            <person name="Bullock K."/>
            <person name="Deik A."/>
            <person name="Scott J."/>
            <person name="Pierce K.A."/>
            <person name="Xavier R.J."/>
            <person name="Alm E.J."/>
        </authorList>
    </citation>
    <scope>NUCLEOTIDE SEQUENCE [LARGE SCALE GENOMIC DNA]</scope>
    <source>
        <strain evidence="10 15">BIOML-A1</strain>
        <strain evidence="11 14">BIOML-A12</strain>
    </source>
</reference>
<dbReference type="PANTHER" id="PTHR21262">
    <property type="entry name" value="GUANOSINE-3',5'-BIS DIPHOSPHATE 3'-PYROPHOSPHOHYDROLASE"/>
    <property type="match status" value="1"/>
</dbReference>
<dbReference type="Gene3D" id="3.10.20.30">
    <property type="match status" value="1"/>
</dbReference>
<gene>
    <name evidence="8" type="primary">relA_1</name>
    <name evidence="9" type="synonym">relA_2</name>
    <name evidence="8" type="ORF">ERS852478_02519</name>
    <name evidence="9" type="ORF">ERS852523_03684</name>
    <name evidence="11" type="ORF">GT712_02260</name>
    <name evidence="10" type="ORF">GT728_13325</name>
</gene>
<evidence type="ECO:0000259" key="5">
    <source>
        <dbReference type="PROSITE" id="PS51671"/>
    </source>
</evidence>
<dbReference type="Pfam" id="PF13291">
    <property type="entry name" value="ACT_4"/>
    <property type="match status" value="1"/>
</dbReference>
<dbReference type="InterPro" id="IPR004811">
    <property type="entry name" value="RelA/Spo_fam"/>
</dbReference>
<dbReference type="EMBL" id="WWVQ01000033">
    <property type="protein sequence ID" value="MZL34157.1"/>
    <property type="molecule type" value="Genomic_DNA"/>
</dbReference>
<evidence type="ECO:0000256" key="2">
    <source>
        <dbReference type="ARBA" id="ARBA00013251"/>
    </source>
</evidence>
<evidence type="ECO:0000313" key="15">
    <source>
        <dbReference type="Proteomes" id="UP000477285"/>
    </source>
</evidence>
<dbReference type="InterPro" id="IPR043519">
    <property type="entry name" value="NT_sf"/>
</dbReference>
<dbReference type="PROSITE" id="PS51880">
    <property type="entry name" value="TGS"/>
    <property type="match status" value="1"/>
</dbReference>
<evidence type="ECO:0000313" key="13">
    <source>
        <dbReference type="Proteomes" id="UP000095712"/>
    </source>
</evidence>
<keyword evidence="8" id="KW-0808">Transferase</keyword>
<dbReference type="EC" id="2.7.6.5" evidence="2"/>
<dbReference type="GO" id="GO:0005886">
    <property type="term" value="C:plasma membrane"/>
    <property type="evidence" value="ECO:0007669"/>
    <property type="project" value="TreeGrafter"/>
</dbReference>
<dbReference type="SUPFAM" id="SSF81271">
    <property type="entry name" value="TGS-like"/>
    <property type="match status" value="1"/>
</dbReference>
<dbReference type="OrthoDB" id="9805041at2"/>
<dbReference type="PROSITE" id="PS51671">
    <property type="entry name" value="ACT"/>
    <property type="match status" value="1"/>
</dbReference>
<dbReference type="Gene3D" id="3.30.70.260">
    <property type="match status" value="1"/>
</dbReference>
<dbReference type="Proteomes" id="UP000095712">
    <property type="component" value="Unassembled WGS sequence"/>
</dbReference>
<dbReference type="SUPFAM" id="SSF81301">
    <property type="entry name" value="Nucleotidyltransferase"/>
    <property type="match status" value="1"/>
</dbReference>
<evidence type="ECO:0000313" key="8">
    <source>
        <dbReference type="EMBL" id="CUO33736.1"/>
    </source>
</evidence>
<feature type="domain" description="HD" evidence="6">
    <location>
        <begin position="86"/>
        <end position="186"/>
    </location>
</feature>
<dbReference type="InterPro" id="IPR003607">
    <property type="entry name" value="HD/PDEase_dom"/>
</dbReference>
<dbReference type="SUPFAM" id="SSF55021">
    <property type="entry name" value="ACT-like"/>
    <property type="match status" value="1"/>
</dbReference>
<sequence>MTEITKSTEAKKDEMQVEKEKLESVKRADAAVKTMHDFTSPEVLYKELINSVLKYHPSTDISMIEKAYKVASEAHEGQKRKSGEPYIIHPLCVAIILADLELDKETIVAGLLHDAVEDTWMTYEEVEKEFGSEVALLVDGVTKLGQLSYSADKVEVQAENLRKMFLAMAKDIRVILIKLADRLHNMRTLQYMRPEKQQEKARETMDIYAPIAMRLGISKIKVELDDLSLKYLKPDVYYDLVHKVALRKSEREQFVGAIVKEVKKHMDDANIKAQVDGRVKHFFSIYKKMVNQDKTIDQIYDLFAVRILVDTVKDCYAALGVIHEMYKPIPGRFKDYIAMPKPNMYQSLHTTLIGPNGQPFEIQIRTYEMHRTAEYGIAAHWKYKESSDGKAPVGKSEEEKLNWLRQILEWQRDMSDNKEFMSLLKNDLDLFADSVYCFTPQGDVKTLPSGSTPVDFAYSVHSAVGNKMVGARVNGKLVPIEYEIKNGDRIEIITSQNSQGPSRDWLKLVKSTQAKNKINQWFKKELKEDNILKGKEMLAQYARAKGFKIANYTKTQYLEAVLRKYGFRDWDSVLAAIGHGGLKEGQVFNKLVEAYDKENKKNLTDEQVLEAASETQEKLHIAKSKSGIVVKGIHDVAVRFSKCCNPIPGDEIVGFVTRGRGITIHRTDCVNVLNMSETDRTRLIEAEWQQPDTKEKEKYMAEIQVYANNRTGLLVDLSKIFTERKIDLRSINSRTSKQEKATISMSFEIGSKEELRSLIEKIRQVESVIDVERTTG</sequence>
<dbReference type="Pfam" id="PF04607">
    <property type="entry name" value="RelA_SpoT"/>
    <property type="match status" value="1"/>
</dbReference>
<evidence type="ECO:0000256" key="3">
    <source>
        <dbReference type="ARBA" id="ARBA00048244"/>
    </source>
</evidence>
<dbReference type="InterPro" id="IPR033655">
    <property type="entry name" value="TGS_RelA/SpoT"/>
</dbReference>
<dbReference type="CDD" id="cd01668">
    <property type="entry name" value="TGS_RSH"/>
    <property type="match status" value="1"/>
</dbReference>
<dbReference type="Proteomes" id="UP000477285">
    <property type="component" value="Unassembled WGS sequence"/>
</dbReference>
<dbReference type="SMART" id="SM00954">
    <property type="entry name" value="RelA_SpoT"/>
    <property type="match status" value="1"/>
</dbReference>
<dbReference type="eggNOG" id="COG0317">
    <property type="taxonomic scope" value="Bacteria"/>
</dbReference>
<dbReference type="InterPro" id="IPR045600">
    <property type="entry name" value="RelA/SpoT_AH_RIS"/>
</dbReference>
<dbReference type="CDD" id="cd00077">
    <property type="entry name" value="HDc"/>
    <property type="match status" value="1"/>
</dbReference>
<comment type="similarity">
    <text evidence="4">Belongs to the relA/spoT family.</text>
</comment>
<evidence type="ECO:0000256" key="1">
    <source>
        <dbReference type="ARBA" id="ARBA00004976"/>
    </source>
</evidence>
<dbReference type="EMBL" id="CYZN01000016">
    <property type="protein sequence ID" value="CUO33736.1"/>
    <property type="molecule type" value="Genomic_DNA"/>
</dbReference>
<dbReference type="FunFam" id="1.10.3210.10:FF:000001">
    <property type="entry name" value="GTP pyrophosphokinase RelA"/>
    <property type="match status" value="1"/>
</dbReference>
<dbReference type="GO" id="GO:0015970">
    <property type="term" value="P:guanosine tetraphosphate biosynthetic process"/>
    <property type="evidence" value="ECO:0007669"/>
    <property type="project" value="UniProtKB-UniPathway"/>
</dbReference>
<organism evidence="8 12">
    <name type="scientific">Blautia wexlerae</name>
    <dbReference type="NCBI Taxonomy" id="418240"/>
    <lineage>
        <taxon>Bacteria</taxon>
        <taxon>Bacillati</taxon>
        <taxon>Bacillota</taxon>
        <taxon>Clostridia</taxon>
        <taxon>Lachnospirales</taxon>
        <taxon>Lachnospiraceae</taxon>
        <taxon>Blautia</taxon>
    </lineage>
</organism>
<dbReference type="InterPro" id="IPR004095">
    <property type="entry name" value="TGS"/>
</dbReference>
<dbReference type="InterPro" id="IPR045865">
    <property type="entry name" value="ACT-like_dom_sf"/>
</dbReference>
<dbReference type="Pfam" id="PF19296">
    <property type="entry name" value="RelA_AH_RIS"/>
    <property type="match status" value="1"/>
</dbReference>
<proteinExistence type="inferred from homology"/>
<dbReference type="InterPro" id="IPR007685">
    <property type="entry name" value="RelA_SpoT"/>
</dbReference>
<dbReference type="InterPro" id="IPR012676">
    <property type="entry name" value="TGS-like"/>
</dbReference>
<dbReference type="Pfam" id="PF02824">
    <property type="entry name" value="TGS"/>
    <property type="match status" value="1"/>
</dbReference>
<dbReference type="Proteomes" id="UP000095431">
    <property type="component" value="Unassembled WGS sequence"/>
</dbReference>
<dbReference type="RefSeq" id="WP_008703728.1">
    <property type="nucleotide sequence ID" value="NZ_AP031426.1"/>
</dbReference>
<name>A0A174EAW9_9FIRM</name>
<dbReference type="Gene3D" id="1.10.3210.10">
    <property type="entry name" value="Hypothetical protein af1432"/>
    <property type="match status" value="1"/>
</dbReference>
<dbReference type="AlphaFoldDB" id="A0A174EAW9"/>
<evidence type="ECO:0000313" key="10">
    <source>
        <dbReference type="EMBL" id="MZL34157.1"/>
    </source>
</evidence>
<dbReference type="FunFam" id="3.30.460.10:FF:000001">
    <property type="entry name" value="GTP pyrophosphokinase RelA"/>
    <property type="match status" value="1"/>
</dbReference>
<dbReference type="Gene3D" id="3.30.460.10">
    <property type="entry name" value="Beta Polymerase, domain 2"/>
    <property type="match status" value="1"/>
</dbReference>
<dbReference type="FunFam" id="3.10.20.30:FF:000002">
    <property type="entry name" value="GTP pyrophosphokinase (RelA/SpoT)"/>
    <property type="match status" value="1"/>
</dbReference>
<comment type="function">
    <text evidence="4">In eubacteria ppGpp (guanosine 3'-diphosphate 5'-diphosphate) is a mediator of the stringent response that coordinates a variety of cellular activities in response to changes in nutritional abundance.</text>
</comment>
<evidence type="ECO:0000259" key="7">
    <source>
        <dbReference type="PROSITE" id="PS51880"/>
    </source>
</evidence>
<comment type="pathway">
    <text evidence="1">Purine metabolism; ppGpp biosynthesis; ppGpp from GTP: step 1/2.</text>
</comment>
<feature type="domain" description="TGS" evidence="7">
    <location>
        <begin position="433"/>
        <end position="494"/>
    </location>
</feature>
<evidence type="ECO:0000313" key="11">
    <source>
        <dbReference type="EMBL" id="MZS87945.1"/>
    </source>
</evidence>
<evidence type="ECO:0000313" key="12">
    <source>
        <dbReference type="Proteomes" id="UP000095431"/>
    </source>
</evidence>
<dbReference type="Proteomes" id="UP000477156">
    <property type="component" value="Unassembled WGS sequence"/>
</dbReference>
<evidence type="ECO:0000313" key="14">
    <source>
        <dbReference type="Proteomes" id="UP000477156"/>
    </source>
</evidence>
<dbReference type="SMART" id="SM00471">
    <property type="entry name" value="HDc"/>
    <property type="match status" value="1"/>
</dbReference>
<dbReference type="PANTHER" id="PTHR21262:SF31">
    <property type="entry name" value="GTP PYROPHOSPHOKINASE"/>
    <property type="match status" value="1"/>
</dbReference>
<dbReference type="InterPro" id="IPR012675">
    <property type="entry name" value="Beta-grasp_dom_sf"/>
</dbReference>
<dbReference type="CDD" id="cd04876">
    <property type="entry name" value="ACT_RelA-SpoT"/>
    <property type="match status" value="1"/>
</dbReference>
<dbReference type="SUPFAM" id="SSF109604">
    <property type="entry name" value="HD-domain/PDEase-like"/>
    <property type="match status" value="1"/>
</dbReference>
<accession>A0A174EAW9</accession>
<keyword evidence="8" id="KW-0418">Kinase</keyword>
<comment type="catalytic activity">
    <reaction evidence="3">
        <text>GTP + ATP = guanosine 3'-diphosphate 5'-triphosphate + AMP</text>
        <dbReference type="Rhea" id="RHEA:22088"/>
        <dbReference type="ChEBI" id="CHEBI:30616"/>
        <dbReference type="ChEBI" id="CHEBI:37565"/>
        <dbReference type="ChEBI" id="CHEBI:142410"/>
        <dbReference type="ChEBI" id="CHEBI:456215"/>
        <dbReference type="EC" id="2.7.6.5"/>
    </reaction>
</comment>